<dbReference type="Proteomes" id="UP000008311">
    <property type="component" value="Unassembled WGS sequence"/>
</dbReference>
<dbReference type="GO" id="GO:0043424">
    <property type="term" value="F:protein histidine kinase binding"/>
    <property type="evidence" value="ECO:0000318"/>
    <property type="project" value="GO_Central"/>
</dbReference>
<dbReference type="GO" id="GO:0005829">
    <property type="term" value="C:cytosol"/>
    <property type="evidence" value="ECO:0007669"/>
    <property type="project" value="UniProtKB-SubCell"/>
</dbReference>
<keyword evidence="4 6" id="KW-0902">Two-component regulatory system</keyword>
<dbReference type="OrthoDB" id="1673781at2759"/>
<dbReference type="KEGG" id="rcu:8266000"/>
<organism evidence="7 8">
    <name type="scientific">Ricinus communis</name>
    <name type="common">Castor bean</name>
    <dbReference type="NCBI Taxonomy" id="3988"/>
    <lineage>
        <taxon>Eukaryota</taxon>
        <taxon>Viridiplantae</taxon>
        <taxon>Streptophyta</taxon>
        <taxon>Embryophyta</taxon>
        <taxon>Tracheophyta</taxon>
        <taxon>Spermatophyta</taxon>
        <taxon>Magnoliopsida</taxon>
        <taxon>eudicotyledons</taxon>
        <taxon>Gunneridae</taxon>
        <taxon>Pentapetalae</taxon>
        <taxon>rosids</taxon>
        <taxon>fabids</taxon>
        <taxon>Malpighiales</taxon>
        <taxon>Euphorbiaceae</taxon>
        <taxon>Acalyphoideae</taxon>
        <taxon>Acalypheae</taxon>
        <taxon>Ricinus</taxon>
    </lineage>
</organism>
<dbReference type="AlphaFoldDB" id="B9RKI1"/>
<dbReference type="GO" id="GO:0016491">
    <property type="term" value="F:oxidoreductase activity"/>
    <property type="evidence" value="ECO:0007669"/>
    <property type="project" value="UniProtKB-KW"/>
</dbReference>
<comment type="subcellular location">
    <subcellularLocation>
        <location evidence="6">Cytoplasm</location>
        <location evidence="6">Cytosol</location>
    </subcellularLocation>
    <subcellularLocation>
        <location evidence="6">Nucleus</location>
    </subcellularLocation>
</comment>
<evidence type="ECO:0000256" key="1">
    <source>
        <dbReference type="ARBA" id="ARBA00022490"/>
    </source>
</evidence>
<dbReference type="GO" id="GO:0005737">
    <property type="term" value="C:cytoplasm"/>
    <property type="evidence" value="ECO:0000318"/>
    <property type="project" value="GO_Central"/>
</dbReference>
<evidence type="ECO:0000313" key="8">
    <source>
        <dbReference type="Proteomes" id="UP000008311"/>
    </source>
</evidence>
<keyword evidence="3" id="KW-0007">Acetylation</keyword>
<gene>
    <name evidence="7" type="ORF">RCOM_1049680</name>
</gene>
<reference evidence="8" key="1">
    <citation type="journal article" date="2010" name="Nat. Biotechnol.">
        <title>Draft genome sequence of the oilseed species Ricinus communis.</title>
        <authorList>
            <person name="Chan A.P."/>
            <person name="Crabtree J."/>
            <person name="Zhao Q."/>
            <person name="Lorenzi H."/>
            <person name="Orvis J."/>
            <person name="Puiu D."/>
            <person name="Melake-Berhan A."/>
            <person name="Jones K.M."/>
            <person name="Redman J."/>
            <person name="Chen G."/>
            <person name="Cahoon E.B."/>
            <person name="Gedil M."/>
            <person name="Stanke M."/>
            <person name="Haas B.J."/>
            <person name="Wortman J.R."/>
            <person name="Fraser-Liggett C.M."/>
            <person name="Ravel J."/>
            <person name="Rabinowicz P.D."/>
        </authorList>
    </citation>
    <scope>NUCLEOTIDE SEQUENCE [LARGE SCALE GENOMIC DNA]</scope>
    <source>
        <strain evidence="8">cv. Hale</strain>
    </source>
</reference>
<dbReference type="SUPFAM" id="SSF47226">
    <property type="entry name" value="Histidine-containing phosphotransfer domain, HPT domain"/>
    <property type="match status" value="1"/>
</dbReference>
<evidence type="ECO:0000256" key="5">
    <source>
        <dbReference type="ARBA" id="ARBA00023242"/>
    </source>
</evidence>
<evidence type="ECO:0000256" key="4">
    <source>
        <dbReference type="ARBA" id="ARBA00023012"/>
    </source>
</evidence>
<keyword evidence="7" id="KW-0560">Oxidoreductase</keyword>
<dbReference type="GO" id="GO:0009927">
    <property type="term" value="F:histidine phosphotransfer kinase activity"/>
    <property type="evidence" value="ECO:0000318"/>
    <property type="project" value="GO_Central"/>
</dbReference>
<dbReference type="eggNOG" id="KOG4747">
    <property type="taxonomic scope" value="Eukaryota"/>
</dbReference>
<dbReference type="GO" id="GO:0009736">
    <property type="term" value="P:cytokinin-activated signaling pathway"/>
    <property type="evidence" value="ECO:0000318"/>
    <property type="project" value="GO_Central"/>
</dbReference>
<dbReference type="InterPro" id="IPR036641">
    <property type="entry name" value="HPT_dom_sf"/>
</dbReference>
<evidence type="ECO:0000256" key="2">
    <source>
        <dbReference type="ARBA" id="ARBA00022864"/>
    </source>
</evidence>
<keyword evidence="1" id="KW-0963">Cytoplasm</keyword>
<keyword evidence="8" id="KW-1185">Reference proteome</keyword>
<dbReference type="InterPro" id="IPR045871">
    <property type="entry name" value="AHP1-5/YPD1"/>
</dbReference>
<proteinExistence type="predicted"/>
<evidence type="ECO:0000256" key="6">
    <source>
        <dbReference type="RuleBase" id="RU369004"/>
    </source>
</evidence>
<name>B9RKI1_RICCO</name>
<dbReference type="PANTHER" id="PTHR28242:SF41">
    <property type="entry name" value="HISTIDINE CONTAINING PHOSPHOTRANSFER PROTEIN"/>
    <property type="match status" value="1"/>
</dbReference>
<dbReference type="FunFam" id="1.20.120.160:FF:000001">
    <property type="entry name" value="Histidine-containing phosphotransfer protein 1"/>
    <property type="match status" value="1"/>
</dbReference>
<comment type="domain">
    <text evidence="6">Histidine-containing phosphotransfer domain (HPt) contains an active histidine that mediates the phosphotransfer.</text>
</comment>
<dbReference type="Gene3D" id="1.20.120.160">
    <property type="entry name" value="HPT domain"/>
    <property type="match status" value="1"/>
</dbReference>
<comment type="function">
    <text evidence="6">Functions as a two-component phosphorelay mediators between cytokinin sensor histidine kinases and response regulators (B-type ARRs). Plays an important role in propagating cytokinin signal transduction.</text>
</comment>
<evidence type="ECO:0000313" key="7">
    <source>
        <dbReference type="EMBL" id="EEF48179.1"/>
    </source>
</evidence>
<evidence type="ECO:0000256" key="3">
    <source>
        <dbReference type="ARBA" id="ARBA00022990"/>
    </source>
</evidence>
<sequence>MDNLLREQIAKMRQSFFDEGTLDSHYFAQLEQLEGPDNPNFVEEIITLFFRESTKMLATMETNLEKCPVNFIGIDKMLNQIKVNSASIGAIRIKEQVIPMLNNLKENNLEGAKASFQGLKVEYDTLKRKLEPYFQLQRQAGPVETAVPPK</sequence>
<dbReference type="STRING" id="3988.B9RKI1"/>
<protein>
    <recommendedName>
        <fullName evidence="6">Histidine-containing phosphotransfer protein</fullName>
    </recommendedName>
</protein>
<dbReference type="GO" id="GO:0005634">
    <property type="term" value="C:nucleus"/>
    <property type="evidence" value="ECO:0000318"/>
    <property type="project" value="GO_Central"/>
</dbReference>
<accession>B9RKI1</accession>
<dbReference type="InParanoid" id="B9RKI1"/>
<dbReference type="EMBL" id="EQ973784">
    <property type="protein sequence ID" value="EEF48179.1"/>
    <property type="molecule type" value="Genomic_DNA"/>
</dbReference>
<keyword evidence="5" id="KW-0539">Nucleus</keyword>
<dbReference type="GO" id="GO:0000160">
    <property type="term" value="P:phosphorelay signal transduction system"/>
    <property type="evidence" value="ECO:0000318"/>
    <property type="project" value="GO_Central"/>
</dbReference>
<keyword evidence="2 6" id="KW-0932">Cytokinin signaling pathway</keyword>
<dbReference type="PANTHER" id="PTHR28242">
    <property type="entry name" value="PHOSPHORELAY INTERMEDIATE PROTEIN YPD1"/>
    <property type="match status" value="1"/>
</dbReference>